<evidence type="ECO:0000256" key="6">
    <source>
        <dbReference type="SAM" id="MobiDB-lite"/>
    </source>
</evidence>
<keyword evidence="2" id="KW-0813">Transport</keyword>
<reference evidence="8" key="1">
    <citation type="submission" date="2023-06" db="EMBL/GenBank/DDBJ databases">
        <authorList>
            <person name="Noh H."/>
        </authorList>
    </citation>
    <scope>NUCLEOTIDE SEQUENCE</scope>
    <source>
        <strain evidence="8">DUCC20226</strain>
    </source>
</reference>
<evidence type="ECO:0000313" key="9">
    <source>
        <dbReference type="Proteomes" id="UP001265746"/>
    </source>
</evidence>
<evidence type="ECO:0000313" key="8">
    <source>
        <dbReference type="EMBL" id="KAK2604065.1"/>
    </source>
</evidence>
<evidence type="ECO:0000256" key="3">
    <source>
        <dbReference type="ARBA" id="ARBA00022692"/>
    </source>
</evidence>
<dbReference type="GO" id="GO:0022857">
    <property type="term" value="F:transmembrane transporter activity"/>
    <property type="evidence" value="ECO:0007669"/>
    <property type="project" value="InterPro"/>
</dbReference>
<organism evidence="8 9">
    <name type="scientific">Phomopsis amygdali</name>
    <name type="common">Fusicoccum amygdali</name>
    <dbReference type="NCBI Taxonomy" id="1214568"/>
    <lineage>
        <taxon>Eukaryota</taxon>
        <taxon>Fungi</taxon>
        <taxon>Dikarya</taxon>
        <taxon>Ascomycota</taxon>
        <taxon>Pezizomycotina</taxon>
        <taxon>Sordariomycetes</taxon>
        <taxon>Sordariomycetidae</taxon>
        <taxon>Diaporthales</taxon>
        <taxon>Diaporthaceae</taxon>
        <taxon>Diaporthe</taxon>
    </lineage>
</organism>
<feature type="transmembrane region" description="Helical" evidence="7">
    <location>
        <begin position="290"/>
        <end position="311"/>
    </location>
</feature>
<keyword evidence="9" id="KW-1185">Reference proteome</keyword>
<feature type="transmembrane region" description="Helical" evidence="7">
    <location>
        <begin position="353"/>
        <end position="377"/>
    </location>
</feature>
<dbReference type="Proteomes" id="UP001265746">
    <property type="component" value="Unassembled WGS sequence"/>
</dbReference>
<dbReference type="InterPro" id="IPR036259">
    <property type="entry name" value="MFS_trans_sf"/>
</dbReference>
<feature type="transmembrane region" description="Helical" evidence="7">
    <location>
        <begin position="259"/>
        <end position="278"/>
    </location>
</feature>
<comment type="subcellular location">
    <subcellularLocation>
        <location evidence="1">Membrane</location>
        <topology evidence="1">Multi-pass membrane protein</topology>
    </subcellularLocation>
</comment>
<comment type="caution">
    <text evidence="8">The sequence shown here is derived from an EMBL/GenBank/DDBJ whole genome shotgun (WGS) entry which is preliminary data.</text>
</comment>
<name>A0AAD9SC71_PHOAM</name>
<evidence type="ECO:0000256" key="7">
    <source>
        <dbReference type="SAM" id="Phobius"/>
    </source>
</evidence>
<proteinExistence type="predicted"/>
<evidence type="ECO:0000256" key="1">
    <source>
        <dbReference type="ARBA" id="ARBA00004141"/>
    </source>
</evidence>
<feature type="transmembrane region" description="Helical" evidence="7">
    <location>
        <begin position="323"/>
        <end position="341"/>
    </location>
</feature>
<feature type="transmembrane region" description="Helical" evidence="7">
    <location>
        <begin position="230"/>
        <end position="252"/>
    </location>
</feature>
<keyword evidence="5 7" id="KW-0472">Membrane</keyword>
<dbReference type="AlphaFoldDB" id="A0AAD9SC71"/>
<dbReference type="EMBL" id="JAUJFL010000004">
    <property type="protein sequence ID" value="KAK2604065.1"/>
    <property type="molecule type" value="Genomic_DNA"/>
</dbReference>
<gene>
    <name evidence="8" type="ORF">N8I77_007024</name>
</gene>
<evidence type="ECO:0000256" key="5">
    <source>
        <dbReference type="ARBA" id="ARBA00023136"/>
    </source>
</evidence>
<evidence type="ECO:0000256" key="4">
    <source>
        <dbReference type="ARBA" id="ARBA00022989"/>
    </source>
</evidence>
<feature type="region of interest" description="Disordered" evidence="6">
    <location>
        <begin position="48"/>
        <end position="71"/>
    </location>
</feature>
<dbReference type="InterPro" id="IPR011701">
    <property type="entry name" value="MFS"/>
</dbReference>
<sequence length="434" mass="48688">MALPTTLDDIGETTPNNMVEDEIIHEIPDTRWTTSIWSEADIPQKKKPSLVQGPWEHGRMSGSRVRVTDEKSRGIRHKTDKNILVILSLDKTVVDYSTILGFQGDLDLVGNRFYWVVSIVLIAQLVMFLSTGLMTIFTVPILYWKLEDNIQTASFFSEDERAMAIERLRANQAGSDSREIRWGQVSEALKDVKTSLFFIMSLANSLGSQVPNTFGPLMLDRLGYDEHTTLLLNIPFGALQYIVVLGVSWLATKFRWKSLTLGSALVPVITGLVILFALPQDTTNTAVFLIGYHLLSFIFGCNTLILSWVLANTAGQAKKSVTVCFYSAASSTGSILGPLLFKASDAPRYDLGLKITLGVYIGIFWAVIVQVVNLVLLNRAQERRRINHEKPARLHDSSMEERYADINENNQYDVGNFAFADLTDKQNDEFVYVY</sequence>
<dbReference type="SUPFAM" id="SSF103473">
    <property type="entry name" value="MFS general substrate transporter"/>
    <property type="match status" value="1"/>
</dbReference>
<dbReference type="PANTHER" id="PTHR43791:SF16">
    <property type="entry name" value="TRANSPORTER, PUTATIVE (AFU_ORTHOLOGUE AFUA_3G01840)-RELATED"/>
    <property type="match status" value="1"/>
</dbReference>
<protein>
    <submittedName>
        <fullName evidence="8">Uncharacterized protein</fullName>
    </submittedName>
</protein>
<dbReference type="GO" id="GO:0016020">
    <property type="term" value="C:membrane"/>
    <property type="evidence" value="ECO:0007669"/>
    <property type="project" value="UniProtKB-SubCell"/>
</dbReference>
<keyword evidence="4 7" id="KW-1133">Transmembrane helix</keyword>
<dbReference type="PANTHER" id="PTHR43791">
    <property type="entry name" value="PERMEASE-RELATED"/>
    <property type="match status" value="1"/>
</dbReference>
<evidence type="ECO:0000256" key="2">
    <source>
        <dbReference type="ARBA" id="ARBA00022448"/>
    </source>
</evidence>
<dbReference type="Pfam" id="PF07690">
    <property type="entry name" value="MFS_1"/>
    <property type="match status" value="1"/>
</dbReference>
<accession>A0AAD9SC71</accession>
<dbReference type="Gene3D" id="1.20.1250.20">
    <property type="entry name" value="MFS general substrate transporter like domains"/>
    <property type="match status" value="1"/>
</dbReference>
<feature type="transmembrane region" description="Helical" evidence="7">
    <location>
        <begin position="113"/>
        <end position="144"/>
    </location>
</feature>
<keyword evidence="3 7" id="KW-0812">Transmembrane</keyword>